<dbReference type="SMART" id="SM00267">
    <property type="entry name" value="GGDEF"/>
    <property type="match status" value="1"/>
</dbReference>
<dbReference type="InterPro" id="IPR050469">
    <property type="entry name" value="Diguanylate_Cyclase"/>
</dbReference>
<gene>
    <name evidence="3" type="primary">ycdT</name>
    <name evidence="4" type="ORF">B9R14_13035</name>
    <name evidence="3" type="ORF">HVS_08900</name>
</gene>
<organism evidence="3 5">
    <name type="scientific">Acetivibrio saccincola</name>
    <dbReference type="NCBI Taxonomy" id="1677857"/>
    <lineage>
        <taxon>Bacteria</taxon>
        <taxon>Bacillati</taxon>
        <taxon>Bacillota</taxon>
        <taxon>Clostridia</taxon>
        <taxon>Eubacteriales</taxon>
        <taxon>Oscillospiraceae</taxon>
        <taxon>Acetivibrio</taxon>
    </lineage>
</organism>
<evidence type="ECO:0000313" key="6">
    <source>
        <dbReference type="Proteomes" id="UP000239720"/>
    </source>
</evidence>
<name>A0A2K9E820_9FIRM</name>
<keyword evidence="1" id="KW-1133">Transmembrane helix</keyword>
<feature type="transmembrane region" description="Helical" evidence="1">
    <location>
        <begin position="46"/>
        <end position="68"/>
    </location>
</feature>
<feature type="transmembrane region" description="Helical" evidence="1">
    <location>
        <begin position="21"/>
        <end position="40"/>
    </location>
</feature>
<evidence type="ECO:0000256" key="1">
    <source>
        <dbReference type="SAM" id="Phobius"/>
    </source>
</evidence>
<keyword evidence="1" id="KW-0812">Transmembrane</keyword>
<dbReference type="Proteomes" id="UP000233534">
    <property type="component" value="Chromosome"/>
</dbReference>
<keyword evidence="3" id="KW-0808">Transferase</keyword>
<dbReference type="EC" id="2.7.7.65" evidence="3"/>
<feature type="transmembrane region" description="Helical" evidence="1">
    <location>
        <begin position="154"/>
        <end position="178"/>
    </location>
</feature>
<accession>A0A2K9E820</accession>
<dbReference type="SUPFAM" id="SSF55073">
    <property type="entry name" value="Nucleotide cyclase"/>
    <property type="match status" value="1"/>
</dbReference>
<proteinExistence type="predicted"/>
<reference evidence="3 5" key="1">
    <citation type="submission" date="2017-12" db="EMBL/GenBank/DDBJ databases">
        <title>Complete genome sequence of Herbivorax saccincola GGR1, a novel Cellulosome-producing hydrolytic bacterium in a thermophilic biogas plant, established by Illumina and Nanopore MinION sequencing.</title>
        <authorList>
            <person name="Pechtl A."/>
            <person name="Ruckert C."/>
            <person name="Koeck D.E."/>
            <person name="Maus I."/>
            <person name="Winkler A."/>
            <person name="Kalinowski J."/>
            <person name="Puhler A."/>
            <person name="Schwarz W.W."/>
            <person name="Zverlov V.V."/>
            <person name="Schluter A."/>
            <person name="Liebl W."/>
        </authorList>
    </citation>
    <scope>NUCLEOTIDE SEQUENCE [LARGE SCALE GENOMIC DNA]</scope>
    <source>
        <strain evidence="3">GGR1</strain>
        <strain evidence="5">SR1</strain>
    </source>
</reference>
<dbReference type="AlphaFoldDB" id="A0A2K9E820"/>
<reference evidence="4 6" key="2">
    <citation type="journal article" date="2018" name="Syst. Appl. Microbiol.">
        <title>Characterization and high-quality draft genome sequence of Herbivorax saccincola A7, an anaerobic, alkaliphilic, thermophilic, cellulolytic, and xylanolytic bacterium.</title>
        <authorList>
            <person name="Aikawa S."/>
            <person name="Baramee S."/>
            <person name="Sermsathanaswadi J."/>
            <person name="Thianheng P."/>
            <person name="Tachaapaikoon C."/>
            <person name="Shikata A."/>
            <person name="Waeonukul R."/>
            <person name="Pason P."/>
            <person name="Ratanakhanokchai K."/>
            <person name="Kosugi A."/>
        </authorList>
    </citation>
    <scope>NUCLEOTIDE SEQUENCE [LARGE SCALE GENOMIC DNA]</scope>
    <source>
        <strain evidence="4 6">A7</strain>
    </source>
</reference>
<feature type="domain" description="GGDEF" evidence="2">
    <location>
        <begin position="219"/>
        <end position="354"/>
    </location>
</feature>
<dbReference type="RefSeq" id="WP_101301330.1">
    <property type="nucleotide sequence ID" value="NZ_CP025197.1"/>
</dbReference>
<dbReference type="KEGG" id="hsc:HVS_08900"/>
<keyword evidence="5" id="KW-1185">Reference proteome</keyword>
<dbReference type="CDD" id="cd01949">
    <property type="entry name" value="GGDEF"/>
    <property type="match status" value="1"/>
</dbReference>
<dbReference type="Proteomes" id="UP000239720">
    <property type="component" value="Unassembled WGS sequence"/>
</dbReference>
<dbReference type="InterPro" id="IPR000160">
    <property type="entry name" value="GGDEF_dom"/>
</dbReference>
<dbReference type="PANTHER" id="PTHR45138">
    <property type="entry name" value="REGULATORY COMPONENTS OF SENSORY TRANSDUCTION SYSTEM"/>
    <property type="match status" value="1"/>
</dbReference>
<dbReference type="InterPro" id="IPR029787">
    <property type="entry name" value="Nucleotide_cyclase"/>
</dbReference>
<evidence type="ECO:0000259" key="2">
    <source>
        <dbReference type="PROSITE" id="PS50887"/>
    </source>
</evidence>
<dbReference type="NCBIfam" id="TIGR00254">
    <property type="entry name" value="GGDEF"/>
    <property type="match status" value="1"/>
</dbReference>
<evidence type="ECO:0000313" key="3">
    <source>
        <dbReference type="EMBL" id="AUG57686.1"/>
    </source>
</evidence>
<protein>
    <submittedName>
        <fullName evidence="4">GGDEF domain-containing protein</fullName>
    </submittedName>
    <submittedName>
        <fullName evidence="3">Putative diguanylate cyclase YcdT</fullName>
        <ecNumber evidence="3">2.7.7.65</ecNumber>
    </submittedName>
</protein>
<dbReference type="PROSITE" id="PS50887">
    <property type="entry name" value="GGDEF"/>
    <property type="match status" value="1"/>
</dbReference>
<evidence type="ECO:0000313" key="4">
    <source>
        <dbReference type="EMBL" id="PQQ67579.1"/>
    </source>
</evidence>
<dbReference type="PANTHER" id="PTHR45138:SF9">
    <property type="entry name" value="DIGUANYLATE CYCLASE DGCM-RELATED"/>
    <property type="match status" value="1"/>
</dbReference>
<dbReference type="GO" id="GO:0052621">
    <property type="term" value="F:diguanylate cyclase activity"/>
    <property type="evidence" value="ECO:0007669"/>
    <property type="project" value="UniProtKB-EC"/>
</dbReference>
<dbReference type="FunFam" id="3.30.70.270:FF:000001">
    <property type="entry name" value="Diguanylate cyclase domain protein"/>
    <property type="match status" value="1"/>
</dbReference>
<sequence length="370" mass="42556">MDIINDSVIEKKLKSIEPKKGYVFVRWGLLLLIIPIFLIVSDKPFLYVRFWFVFAFASVYNVVFSILYLKSKLAGKNFGFIFYADILLVSIFSYFLGGLQSDIYVLLFFIIAYYGTSRDVSSITKISIFTIITYCVLSLLSEGGNLAGFNFLKLAIRGMFIIFTAYGISSIIIQVKIYDEMHKREFKRARTDKLTGLANRHYFDQKLEEEALYAEYSGKPLNVLMFDIDNFKVYNDSYGHIEGDKLLSLFGNIILQSIRKTDIPVRYGGEEFIILIRDLDLEMAKNVGDRIRNQLEKENMSLENKKDSVKVTVSCGIAQFPKHSDNIKKVVEYADKALYHAKRTGKNKVVCYDEVLQLEHELEVNKAKTS</sequence>
<dbReference type="Gene3D" id="3.30.70.270">
    <property type="match status" value="1"/>
</dbReference>
<dbReference type="InterPro" id="IPR043128">
    <property type="entry name" value="Rev_trsase/Diguanyl_cyclase"/>
</dbReference>
<dbReference type="EMBL" id="NEMB01000003">
    <property type="protein sequence ID" value="PQQ67579.1"/>
    <property type="molecule type" value="Genomic_DNA"/>
</dbReference>
<dbReference type="OrthoDB" id="9783388at2"/>
<keyword evidence="1" id="KW-0472">Membrane</keyword>
<feature type="transmembrane region" description="Helical" evidence="1">
    <location>
        <begin position="128"/>
        <end position="148"/>
    </location>
</feature>
<dbReference type="EMBL" id="CP025197">
    <property type="protein sequence ID" value="AUG57686.1"/>
    <property type="molecule type" value="Genomic_DNA"/>
</dbReference>
<evidence type="ECO:0000313" key="5">
    <source>
        <dbReference type="Proteomes" id="UP000233534"/>
    </source>
</evidence>
<dbReference type="Pfam" id="PF00990">
    <property type="entry name" value="GGDEF"/>
    <property type="match status" value="1"/>
</dbReference>
<keyword evidence="3" id="KW-0548">Nucleotidyltransferase</keyword>